<dbReference type="Proteomes" id="UP000778578">
    <property type="component" value="Unassembled WGS sequence"/>
</dbReference>
<organism evidence="1 2">
    <name type="scientific">Actinacidiphila acidipaludis</name>
    <dbReference type="NCBI Taxonomy" id="2873382"/>
    <lineage>
        <taxon>Bacteria</taxon>
        <taxon>Bacillati</taxon>
        <taxon>Actinomycetota</taxon>
        <taxon>Actinomycetes</taxon>
        <taxon>Kitasatosporales</taxon>
        <taxon>Streptomycetaceae</taxon>
        <taxon>Actinacidiphila</taxon>
    </lineage>
</organism>
<sequence length="151" mass="16923">MTERALVPEDFVVPTELITPRFRLEPLGPQHNAADHAAWTGSIEHIRATPGFQGSWPPVDGMSLEANLADLRRHADDFVERRGFTYTVIETGSGDVIGCVYIYPARDDAHLTDVRSWVRADRAEWDAPLYAAVSSWLSTDWPLGSISYEPR</sequence>
<proteinExistence type="predicted"/>
<dbReference type="EMBL" id="JAINZZ010000001">
    <property type="protein sequence ID" value="MBY8876159.1"/>
    <property type="molecule type" value="Genomic_DNA"/>
</dbReference>
<accession>A0ABS7PZ37</accession>
<dbReference type="InterPro" id="IPR016181">
    <property type="entry name" value="Acyl_CoA_acyltransferase"/>
</dbReference>
<name>A0ABS7PZ37_9ACTN</name>
<reference evidence="1 2" key="1">
    <citation type="submission" date="2021-08" db="EMBL/GenBank/DDBJ databases">
        <title>WGS of actinomycetes from Thailand.</title>
        <authorList>
            <person name="Thawai C."/>
        </authorList>
    </citation>
    <scope>NUCLEOTIDE SEQUENCE [LARGE SCALE GENOMIC DNA]</scope>
    <source>
        <strain evidence="1 2">PLK6-54</strain>
    </source>
</reference>
<comment type="caution">
    <text evidence="1">The sequence shown here is derived from an EMBL/GenBank/DDBJ whole genome shotgun (WGS) entry which is preliminary data.</text>
</comment>
<dbReference type="RefSeq" id="WP_222959436.1">
    <property type="nucleotide sequence ID" value="NZ_JAINZZ010000001.1"/>
</dbReference>
<keyword evidence="2" id="KW-1185">Reference proteome</keyword>
<gene>
    <name evidence="1" type="ORF">K7862_00685</name>
</gene>
<dbReference type="SUPFAM" id="SSF55729">
    <property type="entry name" value="Acyl-CoA N-acyltransferases (Nat)"/>
    <property type="match status" value="1"/>
</dbReference>
<evidence type="ECO:0000313" key="1">
    <source>
        <dbReference type="EMBL" id="MBY8876159.1"/>
    </source>
</evidence>
<evidence type="ECO:0000313" key="2">
    <source>
        <dbReference type="Proteomes" id="UP000778578"/>
    </source>
</evidence>
<dbReference type="Gene3D" id="3.40.630.30">
    <property type="match status" value="1"/>
</dbReference>
<protein>
    <submittedName>
        <fullName evidence="1">N-acetyltransferase</fullName>
    </submittedName>
</protein>